<dbReference type="PANTHER" id="PTHR43080">
    <property type="entry name" value="CBS DOMAIN-CONTAINING PROTEIN CBSX3, MITOCHONDRIAL"/>
    <property type="match status" value="1"/>
</dbReference>
<dbReference type="InterPro" id="IPR046342">
    <property type="entry name" value="CBS_dom_sf"/>
</dbReference>
<dbReference type="Proteomes" id="UP000182680">
    <property type="component" value="Unassembled WGS sequence"/>
</dbReference>
<dbReference type="RefSeq" id="WP_012625159.1">
    <property type="nucleotide sequence ID" value="NZ_FPIW01000020.1"/>
</dbReference>
<accession>A0AA94HSK7</accession>
<dbReference type="SUPFAM" id="SSF54631">
    <property type="entry name" value="CBS-domain pair"/>
    <property type="match status" value="1"/>
</dbReference>
<proteinExistence type="predicted"/>
<dbReference type="Gene3D" id="3.10.580.10">
    <property type="entry name" value="CBS-domain"/>
    <property type="match status" value="2"/>
</dbReference>
<feature type="domain" description="CBS" evidence="3">
    <location>
        <begin position="82"/>
        <end position="139"/>
    </location>
</feature>
<organism evidence="4 5">
    <name type="scientific">Desulfovibrio desulfuricans</name>
    <dbReference type="NCBI Taxonomy" id="876"/>
    <lineage>
        <taxon>Bacteria</taxon>
        <taxon>Pseudomonadati</taxon>
        <taxon>Thermodesulfobacteriota</taxon>
        <taxon>Desulfovibrionia</taxon>
        <taxon>Desulfovibrionales</taxon>
        <taxon>Desulfovibrionaceae</taxon>
        <taxon>Desulfovibrio</taxon>
    </lineage>
</organism>
<comment type="caution">
    <text evidence="4">The sequence shown here is derived from an EMBL/GenBank/DDBJ whole genome shotgun (WGS) entry which is preliminary data.</text>
</comment>
<dbReference type="InterPro" id="IPR000644">
    <property type="entry name" value="CBS_dom"/>
</dbReference>
<evidence type="ECO:0000256" key="2">
    <source>
        <dbReference type="PROSITE-ProRule" id="PRU00703"/>
    </source>
</evidence>
<dbReference type="PANTHER" id="PTHR43080:SF2">
    <property type="entry name" value="CBS DOMAIN-CONTAINING PROTEIN"/>
    <property type="match status" value="1"/>
</dbReference>
<evidence type="ECO:0000313" key="4">
    <source>
        <dbReference type="EMBL" id="SFW45873.1"/>
    </source>
</evidence>
<protein>
    <submittedName>
        <fullName evidence="4">Acetoin utilization protein AcuB</fullName>
    </submittedName>
</protein>
<dbReference type="EMBL" id="FPIW01000020">
    <property type="protein sequence ID" value="SFW45873.1"/>
    <property type="molecule type" value="Genomic_DNA"/>
</dbReference>
<dbReference type="PROSITE" id="PS51371">
    <property type="entry name" value="CBS"/>
    <property type="match status" value="2"/>
</dbReference>
<dbReference type="InterPro" id="IPR051257">
    <property type="entry name" value="Diverse_CBS-Domain"/>
</dbReference>
<dbReference type="Pfam" id="PF00571">
    <property type="entry name" value="CBS"/>
    <property type="match status" value="2"/>
</dbReference>
<evidence type="ECO:0000259" key="3">
    <source>
        <dbReference type="PROSITE" id="PS51371"/>
    </source>
</evidence>
<keyword evidence="1 2" id="KW-0129">CBS domain</keyword>
<evidence type="ECO:0000256" key="1">
    <source>
        <dbReference type="ARBA" id="ARBA00023122"/>
    </source>
</evidence>
<gene>
    <name evidence="4" type="ORF">SAMN02910291_01382</name>
</gene>
<dbReference type="AlphaFoldDB" id="A0AA94HSK7"/>
<dbReference type="OMA" id="MKVKNWM"/>
<dbReference type="CDD" id="cd04584">
    <property type="entry name" value="CBS_pair_AcuB_like"/>
    <property type="match status" value="1"/>
</dbReference>
<evidence type="ECO:0000313" key="5">
    <source>
        <dbReference type="Proteomes" id="UP000182680"/>
    </source>
</evidence>
<reference evidence="5" key="1">
    <citation type="submission" date="2016-11" db="EMBL/GenBank/DDBJ databases">
        <authorList>
            <person name="Jaros S."/>
            <person name="Januszkiewicz K."/>
            <person name="Wedrychowicz H."/>
        </authorList>
    </citation>
    <scope>NUCLEOTIDE SEQUENCE [LARGE SCALE GENOMIC DNA]</scope>
    <source>
        <strain evidence="5">DSM 7057</strain>
    </source>
</reference>
<name>A0AA94HSK7_DESDE</name>
<sequence length="223" mass="24752">MLILDWMKPHVITVVPDTSLLQCRKLLKDNRINYLPVVDRDNIVVGLIASADLKAFAPQHTTGFEILEALDILAETKVKDVMVVAPVTIHYNNTVEQAAKTMFDRHVACLPVIDDEDKLVGIITGWDIFHALLNMSGAEQGGEEAGFVLPNQPGTIREILDTLKTHGMSVISVLSAAADNGMRQVKIRFRAQDAAALDDTFEILKQHSGLRYWARDGKVHMKD</sequence>
<feature type="domain" description="CBS" evidence="3">
    <location>
        <begin position="7"/>
        <end position="63"/>
    </location>
</feature>
<dbReference type="SMART" id="SM00116">
    <property type="entry name" value="CBS"/>
    <property type="match status" value="2"/>
</dbReference>